<dbReference type="PANTHER" id="PTHR12815:SF42">
    <property type="entry name" value="BACTERIAL SURFACE ANTIGEN (D15) DOMAIN-CONTAINING PROTEIN"/>
    <property type="match status" value="1"/>
</dbReference>
<accession>A0A512M297</accession>
<evidence type="ECO:0000259" key="3">
    <source>
        <dbReference type="Pfam" id="PF01103"/>
    </source>
</evidence>
<dbReference type="InterPro" id="IPR010827">
    <property type="entry name" value="BamA/TamA_POTRA"/>
</dbReference>
<keyword evidence="6" id="KW-1185">Reference proteome</keyword>
<dbReference type="AlphaFoldDB" id="A0A512M297"/>
<keyword evidence="2" id="KW-0472">Membrane</keyword>
<feature type="domain" description="POTRA" evidence="4">
    <location>
        <begin position="197"/>
        <end position="269"/>
    </location>
</feature>
<dbReference type="EMBL" id="BKAG01000001">
    <property type="protein sequence ID" value="GEP40828.1"/>
    <property type="molecule type" value="Genomic_DNA"/>
</dbReference>
<sequence>MLISCLGLAQIPMPAVLDHVVQEGGVRVQVQNIEAAEWEHLEPMLKDQLTLSGAGSANEPLADDLAFFTRQHLIREGWPQAEVRWEIQGGTIVLAVQSGVQVKVGNIVWKGDTHVLPPEEMRRFLLRASLEKENADKLNPLWVDGELTAGAALVQRRLRAEGYLESTVTLQPSADISPEGLRDLTVEIKVGPQFQFGTVAFNGAPPEIEKKALEIVASVKGGPFNEAKVQQIETRLSSLAQEAGWLDAQATSNYDLGKQGGTVDVDFFLSTGARYRVGQVQPHEDFSKGSKRVLKAGFRELEGRYYSAEDLDVAFRRALDTSMFARLDVDPKKMGKAVDPNTIASAASAPVADLVITGEETKPKTLGFEVGFDTFLGPQAGVTWRNTNLWDTGNTLAADLSWSNAGPLGSLSLKNPAFLNSPFSASARLAVETFDLFEYTRYGTSLNLELARRVNRHFSYTLFGGASINSVDTDKLTKEEIGPDLYTLTSLGLSALLDYRDSTVLPKKGWFLSARLESTSDVMGSGVSYLRTDLRGAWYRPITKKLRFAAGGALLNIQGAPAEDIPIDSRVFNGGPNSVRAFAERELGPKTKGGTPLGGTSALITNAELSYEIYNNLELAVFTDVGSLGRGNNSSPFDYSSDFRTTIGAGLRYHLPFGPIRIDYGHNTSRREGEGGGMLHVTVGFAF</sequence>
<dbReference type="Gene3D" id="3.10.20.310">
    <property type="entry name" value="membrane protein fhac"/>
    <property type="match status" value="1"/>
</dbReference>
<protein>
    <submittedName>
        <fullName evidence="5">Outer membrane protein</fullName>
    </submittedName>
</protein>
<dbReference type="Gene3D" id="2.40.160.50">
    <property type="entry name" value="membrane protein fhac: a member of the omp85/tpsb transporter family"/>
    <property type="match status" value="1"/>
</dbReference>
<proteinExistence type="predicted"/>
<dbReference type="PANTHER" id="PTHR12815">
    <property type="entry name" value="SORTING AND ASSEMBLY MACHINERY SAMM50 PROTEIN FAMILY MEMBER"/>
    <property type="match status" value="1"/>
</dbReference>
<comment type="caution">
    <text evidence="5">The sequence shown here is derived from an EMBL/GenBank/DDBJ whole genome shotgun (WGS) entry which is preliminary data.</text>
</comment>
<evidence type="ECO:0000313" key="5">
    <source>
        <dbReference type="EMBL" id="GEP40828.1"/>
    </source>
</evidence>
<dbReference type="Pfam" id="PF01103">
    <property type="entry name" value="Omp85"/>
    <property type="match status" value="1"/>
</dbReference>
<dbReference type="InterPro" id="IPR000184">
    <property type="entry name" value="Bac_surfAg_D15"/>
</dbReference>
<feature type="domain" description="Bacterial surface antigen (D15)" evidence="3">
    <location>
        <begin position="388"/>
        <end position="687"/>
    </location>
</feature>
<comment type="subcellular location">
    <subcellularLocation>
        <location evidence="1">Membrane</location>
    </subcellularLocation>
</comment>
<dbReference type="InterPro" id="IPR039910">
    <property type="entry name" value="D15-like"/>
</dbReference>
<evidence type="ECO:0000259" key="4">
    <source>
        <dbReference type="Pfam" id="PF07244"/>
    </source>
</evidence>
<gene>
    <name evidence="5" type="ORF">BGE01nite_01190</name>
</gene>
<dbReference type="GO" id="GO:0019867">
    <property type="term" value="C:outer membrane"/>
    <property type="evidence" value="ECO:0007669"/>
    <property type="project" value="InterPro"/>
</dbReference>
<evidence type="ECO:0000256" key="2">
    <source>
        <dbReference type="ARBA" id="ARBA00023136"/>
    </source>
</evidence>
<dbReference type="Pfam" id="PF07244">
    <property type="entry name" value="POTRA"/>
    <property type="match status" value="1"/>
</dbReference>
<evidence type="ECO:0000313" key="6">
    <source>
        <dbReference type="Proteomes" id="UP000321577"/>
    </source>
</evidence>
<evidence type="ECO:0000256" key="1">
    <source>
        <dbReference type="ARBA" id="ARBA00004370"/>
    </source>
</evidence>
<reference evidence="5 6" key="1">
    <citation type="submission" date="2019-07" db="EMBL/GenBank/DDBJ databases">
        <title>Whole genome shotgun sequence of Brevifollis gellanilyticus NBRC 108608.</title>
        <authorList>
            <person name="Hosoyama A."/>
            <person name="Uohara A."/>
            <person name="Ohji S."/>
            <person name="Ichikawa N."/>
        </authorList>
    </citation>
    <scope>NUCLEOTIDE SEQUENCE [LARGE SCALE GENOMIC DNA]</scope>
    <source>
        <strain evidence="5 6">NBRC 108608</strain>
    </source>
</reference>
<dbReference type="Proteomes" id="UP000321577">
    <property type="component" value="Unassembled WGS sequence"/>
</dbReference>
<organism evidence="5 6">
    <name type="scientific">Brevifollis gellanilyticus</name>
    <dbReference type="NCBI Taxonomy" id="748831"/>
    <lineage>
        <taxon>Bacteria</taxon>
        <taxon>Pseudomonadati</taxon>
        <taxon>Verrucomicrobiota</taxon>
        <taxon>Verrucomicrobiia</taxon>
        <taxon>Verrucomicrobiales</taxon>
        <taxon>Verrucomicrobiaceae</taxon>
    </lineage>
</organism>
<name>A0A512M297_9BACT</name>